<dbReference type="Pfam" id="PF13280">
    <property type="entry name" value="WYL"/>
    <property type="match status" value="1"/>
</dbReference>
<dbReference type="Proteomes" id="UP000653472">
    <property type="component" value="Unassembled WGS sequence"/>
</dbReference>
<dbReference type="PROSITE" id="PS52050">
    <property type="entry name" value="WYL"/>
    <property type="match status" value="1"/>
</dbReference>
<accession>A0A970B8K8</accession>
<evidence type="ECO:0000313" key="5">
    <source>
        <dbReference type="Proteomes" id="UP000653472"/>
    </source>
</evidence>
<organism evidence="4 5">
    <name type="scientific">Solimonas marina</name>
    <dbReference type="NCBI Taxonomy" id="2714601"/>
    <lineage>
        <taxon>Bacteria</taxon>
        <taxon>Pseudomonadati</taxon>
        <taxon>Pseudomonadota</taxon>
        <taxon>Gammaproteobacteria</taxon>
        <taxon>Nevskiales</taxon>
        <taxon>Nevskiaceae</taxon>
        <taxon>Solimonas</taxon>
    </lineage>
</organism>
<feature type="domain" description="Helix-turn-helix type 11" evidence="1">
    <location>
        <begin position="10"/>
        <end position="62"/>
    </location>
</feature>
<dbReference type="EMBL" id="JAAVXB010000002">
    <property type="protein sequence ID" value="NKF21486.1"/>
    <property type="molecule type" value="Genomic_DNA"/>
</dbReference>
<dbReference type="InterPro" id="IPR013196">
    <property type="entry name" value="HTH_11"/>
</dbReference>
<keyword evidence="5" id="KW-1185">Reference proteome</keyword>
<evidence type="ECO:0000259" key="2">
    <source>
        <dbReference type="Pfam" id="PF13280"/>
    </source>
</evidence>
<dbReference type="InterPro" id="IPR051534">
    <property type="entry name" value="CBASS_pafABC_assoc_protein"/>
</dbReference>
<evidence type="ECO:0000259" key="1">
    <source>
        <dbReference type="Pfam" id="PF08279"/>
    </source>
</evidence>
<dbReference type="InterPro" id="IPR026881">
    <property type="entry name" value="WYL_dom"/>
</dbReference>
<dbReference type="PANTHER" id="PTHR34580">
    <property type="match status" value="1"/>
</dbReference>
<sequence>MKSFEHVYRVHRLLKSRRYPVAFETLMEELECSRATTKRVLAYMRDVLGAPIETSREPRGYRYTDEAYELPGFWFSGEELQSLLTLQQLLATFQPGLLDDALGPLRKRLDQILESQGLTTGEAARIRLLRAAARPPGDHFATIAAAVLQRHRLKIDYESRATGKLSTREISPQRLVHYRDNWYLDAWCHQSDDLRTFAVDCVRCAEPLEASAQTVETEKLNARLGGSYGIFSGVPTATAVLRFTPERARWVAAEQWHPLQHGEWLPDGQYELSVPYHDDRELILDILRYGPDVEVMGPERLRSAVAERLRAAARRYA</sequence>
<dbReference type="Pfam" id="PF25583">
    <property type="entry name" value="WCX"/>
    <property type="match status" value="1"/>
</dbReference>
<dbReference type="InterPro" id="IPR057727">
    <property type="entry name" value="WCX_dom"/>
</dbReference>
<reference evidence="4" key="1">
    <citation type="submission" date="2020-03" db="EMBL/GenBank/DDBJ databases">
        <title>Solimonas marina sp. nov., isolated from deep seawater of the Pacific Ocean.</title>
        <authorList>
            <person name="Liu X."/>
            <person name="Lai Q."/>
            <person name="Sun F."/>
            <person name="Gai Y."/>
            <person name="Li G."/>
            <person name="Shao Z."/>
        </authorList>
    </citation>
    <scope>NUCLEOTIDE SEQUENCE</scope>
    <source>
        <strain evidence="4">C16B3</strain>
    </source>
</reference>
<feature type="domain" description="WYL" evidence="2">
    <location>
        <begin position="138"/>
        <end position="206"/>
    </location>
</feature>
<feature type="domain" description="WCX" evidence="3">
    <location>
        <begin position="237"/>
        <end position="313"/>
    </location>
</feature>
<evidence type="ECO:0000313" key="4">
    <source>
        <dbReference type="EMBL" id="NKF21486.1"/>
    </source>
</evidence>
<gene>
    <name evidence="4" type="ORF">G7Y82_04085</name>
</gene>
<dbReference type="PANTHER" id="PTHR34580:SF3">
    <property type="entry name" value="PROTEIN PAFB"/>
    <property type="match status" value="1"/>
</dbReference>
<comment type="caution">
    <text evidence="4">The sequence shown here is derived from an EMBL/GenBank/DDBJ whole genome shotgun (WGS) entry which is preliminary data.</text>
</comment>
<proteinExistence type="predicted"/>
<evidence type="ECO:0000259" key="3">
    <source>
        <dbReference type="Pfam" id="PF25583"/>
    </source>
</evidence>
<name>A0A970B8K8_9GAMM</name>
<dbReference type="AlphaFoldDB" id="A0A970B8K8"/>
<dbReference type="RefSeq" id="WP_168146749.1">
    <property type="nucleotide sequence ID" value="NZ_JAAVXB010000002.1"/>
</dbReference>
<protein>
    <submittedName>
        <fullName evidence="4">Transcriptional regulator</fullName>
    </submittedName>
</protein>
<dbReference type="Pfam" id="PF08279">
    <property type="entry name" value="HTH_11"/>
    <property type="match status" value="1"/>
</dbReference>